<comment type="subcellular location">
    <subcellularLocation>
        <location evidence="1">Cell membrane</location>
        <topology evidence="1">Multi-pass membrane protein</topology>
    </subcellularLocation>
</comment>
<feature type="disulfide bond" evidence="16">
    <location>
        <begin position="597"/>
        <end position="650"/>
    </location>
</feature>
<feature type="binding site" evidence="14">
    <location>
        <position position="373"/>
    </location>
    <ligand>
        <name>L-glutamate</name>
        <dbReference type="ChEBI" id="CHEBI:29985"/>
    </ligand>
</feature>
<feature type="binding site" evidence="14">
    <location>
        <position position="542"/>
    </location>
    <ligand>
        <name>L-glutamate</name>
        <dbReference type="ChEBI" id="CHEBI:29985"/>
    </ligand>
</feature>
<sequence>MKESYSLTQQGEISSFRKMTVLSAIVIDLDKFGPDYRSKAIKEKLTTETPVQNRVFILHTDSKDAKYILDEAAKLRLTGKKYIWVLSSFSVGITFNSMYNEMEGKEDDYKTKLITSTVQTSINLWIQAMENLGKKWDVNLGPDYSCTDRLDLHQWNGGNKIYRTMKNITEVEDFGSSVKTPILFSKKGINQLINLRIINLQERISNYRVNKVWREVGAWTAKQNGTTAKMRIEMKGITWPGNSPIPPTGKPDKRFFRIVTYKEDPYIMYRERDKDTGRCAYPSVECKLVYDPREHNGSEVLNNTVSRCCAGLCVDLLKIMSEEMRFDYELYEVPDKTWGLKDQRTGQWNGLIREIVERKADMVLTSLKITPKRSEAIDFSLPFLETGITILVSIRKGNISPTAFLEPYDYPSWCVILVFSVHATGASIFIYEWLSPQGLDKGRTSMREHKFSLFRSLWMIWAMLFGAAVSVDNPRGVSSKFLANVWALFALVFLASYTANLAAFMITKDEYYNLTGITDWRLRNPYSMKPPFRFATVPNGSTEENLRQNHEFMYRYMRKYNQSSVPDGLEALKKGKIHAFIYDATPLEYHAGNDKDCNLKTVGEKYAMTGYGVGVPKGSKYLTEINEVILGLQYDGELERLRTFWLAGACHRKKKVGVSRNNIGILNFTSAFILLAGGMLLGGILLLLEHFYFKFGRQCLRKYDRTGCCALVSLSMGKSLTFEESVMEAIDLHKRHKCNDPLCETQLWKVRHELDLSLIRIDKLKNQLESFGIKPSEGAVWKAPKPQQNNRKLNGYPGYTVRVSPKLNRTDTNESYDQNDAQEIIEPVPKWNRRSLKRSPSYTNAVSIETDSPSNTYQRTSSKVRFNDGKLYVGVDNDSCDIEKDLT</sequence>
<evidence type="ECO:0000259" key="18">
    <source>
        <dbReference type="SMART" id="SM00079"/>
    </source>
</evidence>
<reference evidence="20" key="1">
    <citation type="submission" date="2019-08" db="EMBL/GenBank/DDBJ databases">
        <title>The improved chromosome-level genome for the pearl oyster Pinctada fucata martensii using PacBio sequencing and Hi-C.</title>
        <authorList>
            <person name="Zheng Z."/>
        </authorList>
    </citation>
    <scope>NUCLEOTIDE SEQUENCE</scope>
    <source>
        <strain evidence="20">ZZ-2019</strain>
        <tissue evidence="20">Adductor muscle</tissue>
    </source>
</reference>
<keyword evidence="9 17" id="KW-0472">Membrane</keyword>
<dbReference type="InterPro" id="IPR019594">
    <property type="entry name" value="Glu/Gly-bd"/>
</dbReference>
<evidence type="ECO:0000256" key="17">
    <source>
        <dbReference type="SAM" id="Phobius"/>
    </source>
</evidence>
<evidence type="ECO:0000256" key="5">
    <source>
        <dbReference type="ARBA" id="ARBA00022723"/>
    </source>
</evidence>
<dbReference type="InterPro" id="IPR001508">
    <property type="entry name" value="Iono_Glu_rcpt_met"/>
</dbReference>
<feature type="site" description="Interaction with the cone snail toxin Con-ikot-ikot" evidence="15">
    <location>
        <position position="547"/>
    </location>
</feature>
<evidence type="ECO:0000256" key="3">
    <source>
        <dbReference type="ARBA" id="ARBA00022475"/>
    </source>
</evidence>
<evidence type="ECO:0000256" key="6">
    <source>
        <dbReference type="ARBA" id="ARBA00022833"/>
    </source>
</evidence>
<feature type="binding site" evidence="14">
    <location>
        <position position="541"/>
    </location>
    <ligand>
        <name>L-glutamate</name>
        <dbReference type="ChEBI" id="CHEBI:29985"/>
    </ligand>
</feature>
<dbReference type="Gene3D" id="3.40.50.2300">
    <property type="match status" value="1"/>
</dbReference>
<feature type="site" description="Crucial to convey clamshell closure to channel opening" evidence="15">
    <location>
        <position position="514"/>
    </location>
</feature>
<keyword evidence="11" id="KW-0325">Glycoprotein</keyword>
<evidence type="ECO:0000256" key="4">
    <source>
        <dbReference type="ARBA" id="ARBA00022692"/>
    </source>
</evidence>
<dbReference type="GO" id="GO:0038023">
    <property type="term" value="F:signaling receptor activity"/>
    <property type="evidence" value="ECO:0007669"/>
    <property type="project" value="InterPro"/>
</dbReference>
<evidence type="ECO:0000313" key="21">
    <source>
        <dbReference type="Proteomes" id="UP001186944"/>
    </source>
</evidence>
<proteinExistence type="predicted"/>
<accession>A0AA88XY92</accession>
<dbReference type="FunFam" id="3.40.190.10:FF:000009">
    <property type="entry name" value="Putative glutamate receptor ionotropic NMDA 2B"/>
    <property type="match status" value="1"/>
</dbReference>
<keyword evidence="7 17" id="KW-1133">Transmembrane helix</keyword>
<keyword evidence="16" id="KW-1015">Disulfide bond</keyword>
<feature type="transmembrane region" description="Helical" evidence="17">
    <location>
        <begin position="410"/>
        <end position="431"/>
    </location>
</feature>
<keyword evidence="2" id="KW-0813">Transport</keyword>
<keyword evidence="3" id="KW-1003">Cell membrane</keyword>
<feature type="domain" description="Ionotropic glutamate receptor L-glutamate and glycine-binding" evidence="19">
    <location>
        <begin position="299"/>
        <end position="357"/>
    </location>
</feature>
<evidence type="ECO:0000256" key="1">
    <source>
        <dbReference type="ARBA" id="ARBA00004651"/>
    </source>
</evidence>
<feature type="binding site" evidence="14">
    <location>
        <position position="583"/>
    </location>
    <ligand>
        <name>L-glutamate</name>
        <dbReference type="ChEBI" id="CHEBI:29985"/>
    </ligand>
</feature>
<keyword evidence="5" id="KW-0479">Metal-binding</keyword>
<evidence type="ECO:0000256" key="10">
    <source>
        <dbReference type="ARBA" id="ARBA00023170"/>
    </source>
</evidence>
<dbReference type="Gene3D" id="3.40.190.10">
    <property type="entry name" value="Periplasmic binding protein-like II"/>
    <property type="match status" value="3"/>
</dbReference>
<dbReference type="Pfam" id="PF10613">
    <property type="entry name" value="Lig_chan-Glu_bd"/>
    <property type="match status" value="1"/>
</dbReference>
<keyword evidence="12" id="KW-1071">Ligand-gated ion channel</keyword>
<evidence type="ECO:0000256" key="7">
    <source>
        <dbReference type="ARBA" id="ARBA00022989"/>
    </source>
</evidence>
<feature type="transmembrane region" description="Helical" evidence="17">
    <location>
        <begin position="663"/>
        <end position="688"/>
    </location>
</feature>
<dbReference type="Gene3D" id="1.10.287.70">
    <property type="match status" value="1"/>
</dbReference>
<feature type="transmembrane region" description="Helical" evidence="17">
    <location>
        <begin position="452"/>
        <end position="471"/>
    </location>
</feature>
<dbReference type="PRINTS" id="PR00177">
    <property type="entry name" value="NMDARECEPTOR"/>
</dbReference>
<evidence type="ECO:0000256" key="14">
    <source>
        <dbReference type="PIRSR" id="PIRSR601508-1"/>
    </source>
</evidence>
<evidence type="ECO:0000256" key="2">
    <source>
        <dbReference type="ARBA" id="ARBA00022448"/>
    </source>
</evidence>
<evidence type="ECO:0000256" key="15">
    <source>
        <dbReference type="PIRSR" id="PIRSR601508-2"/>
    </source>
</evidence>
<dbReference type="GO" id="GO:0015276">
    <property type="term" value="F:ligand-gated monoatomic ion channel activity"/>
    <property type="evidence" value="ECO:0007669"/>
    <property type="project" value="InterPro"/>
</dbReference>
<dbReference type="GO" id="GO:0005886">
    <property type="term" value="C:plasma membrane"/>
    <property type="evidence" value="ECO:0007669"/>
    <property type="project" value="UniProtKB-SubCell"/>
</dbReference>
<evidence type="ECO:0000313" key="20">
    <source>
        <dbReference type="EMBL" id="KAK3090570.1"/>
    </source>
</evidence>
<dbReference type="InterPro" id="IPR015683">
    <property type="entry name" value="Ionotropic_Glu_rcpt"/>
</dbReference>
<dbReference type="SUPFAM" id="SSF53850">
    <property type="entry name" value="Periplasmic binding protein-like II"/>
    <property type="match status" value="1"/>
</dbReference>
<keyword evidence="13" id="KW-0407">Ion channel</keyword>
<dbReference type="PANTHER" id="PTHR18966">
    <property type="entry name" value="IONOTROPIC GLUTAMATE RECEPTOR"/>
    <property type="match status" value="1"/>
</dbReference>
<evidence type="ECO:0000256" key="11">
    <source>
        <dbReference type="ARBA" id="ARBA00023180"/>
    </source>
</evidence>
<dbReference type="InterPro" id="IPR028082">
    <property type="entry name" value="Peripla_BP_I"/>
</dbReference>
<feature type="transmembrane region" description="Helical" evidence="17">
    <location>
        <begin position="483"/>
        <end position="506"/>
    </location>
</feature>
<evidence type="ECO:0000259" key="19">
    <source>
        <dbReference type="SMART" id="SM00918"/>
    </source>
</evidence>
<evidence type="ECO:0000256" key="13">
    <source>
        <dbReference type="ARBA" id="ARBA00023303"/>
    </source>
</evidence>
<evidence type="ECO:0000256" key="8">
    <source>
        <dbReference type="ARBA" id="ARBA00023065"/>
    </source>
</evidence>
<dbReference type="EMBL" id="VSWD01000010">
    <property type="protein sequence ID" value="KAK3090570.1"/>
    <property type="molecule type" value="Genomic_DNA"/>
</dbReference>
<dbReference type="AlphaFoldDB" id="A0AA88XY92"/>
<gene>
    <name evidence="20" type="ORF">FSP39_012761</name>
</gene>
<evidence type="ECO:0000256" key="12">
    <source>
        <dbReference type="ARBA" id="ARBA00023286"/>
    </source>
</evidence>
<name>A0AA88XY92_PINIB</name>
<evidence type="ECO:0000256" key="16">
    <source>
        <dbReference type="PIRSR" id="PIRSR601508-3"/>
    </source>
</evidence>
<keyword evidence="4 17" id="KW-0812">Transmembrane</keyword>
<feature type="domain" description="Ionotropic glutamate receptor C-terminal" evidence="18">
    <location>
        <begin position="300"/>
        <end position="648"/>
    </location>
</feature>
<evidence type="ECO:0000256" key="9">
    <source>
        <dbReference type="ARBA" id="ARBA00023136"/>
    </source>
</evidence>
<dbReference type="SMART" id="SM00079">
    <property type="entry name" value="PBPe"/>
    <property type="match status" value="1"/>
</dbReference>
<protein>
    <submittedName>
        <fullName evidence="20">Uncharacterized protein</fullName>
    </submittedName>
</protein>
<keyword evidence="21" id="KW-1185">Reference proteome</keyword>
<dbReference type="SMART" id="SM00918">
    <property type="entry name" value="Lig_chan-Glu_bd"/>
    <property type="match status" value="1"/>
</dbReference>
<keyword evidence="6" id="KW-0862">Zinc</keyword>
<dbReference type="GO" id="GO:0046872">
    <property type="term" value="F:metal ion binding"/>
    <property type="evidence" value="ECO:0007669"/>
    <property type="project" value="UniProtKB-KW"/>
</dbReference>
<dbReference type="InterPro" id="IPR001320">
    <property type="entry name" value="Iontro_rcpt_C"/>
</dbReference>
<organism evidence="20 21">
    <name type="scientific">Pinctada imbricata</name>
    <name type="common">Atlantic pearl-oyster</name>
    <name type="synonym">Pinctada martensii</name>
    <dbReference type="NCBI Taxonomy" id="66713"/>
    <lineage>
        <taxon>Eukaryota</taxon>
        <taxon>Metazoa</taxon>
        <taxon>Spiralia</taxon>
        <taxon>Lophotrochozoa</taxon>
        <taxon>Mollusca</taxon>
        <taxon>Bivalvia</taxon>
        <taxon>Autobranchia</taxon>
        <taxon>Pteriomorphia</taxon>
        <taxon>Pterioida</taxon>
        <taxon>Pterioidea</taxon>
        <taxon>Pteriidae</taxon>
        <taxon>Pinctada</taxon>
    </lineage>
</organism>
<dbReference type="Pfam" id="PF00060">
    <property type="entry name" value="Lig_chan"/>
    <property type="match status" value="1"/>
</dbReference>
<comment type="caution">
    <text evidence="20">The sequence shown here is derived from an EMBL/GenBank/DDBJ whole genome shotgun (WGS) entry which is preliminary data.</text>
</comment>
<dbReference type="Proteomes" id="UP001186944">
    <property type="component" value="Unassembled WGS sequence"/>
</dbReference>
<keyword evidence="8" id="KW-0406">Ion transport</keyword>
<keyword evidence="10" id="KW-0675">Receptor</keyword>
<dbReference type="SUPFAM" id="SSF53822">
    <property type="entry name" value="Periplasmic binding protein-like I"/>
    <property type="match status" value="1"/>
</dbReference>